<keyword evidence="6" id="KW-0802">TPR repeat</keyword>
<keyword evidence="9" id="KW-0964">Secreted</keyword>
<accession>A0A3D8IAN6</accession>
<dbReference type="PANTHER" id="PTHR13891:SF1">
    <property type="entry name" value="CYTOCHROME C OXIDASE ASSEMBLY FACTOR 7"/>
    <property type="match status" value="1"/>
</dbReference>
<evidence type="ECO:0000256" key="4">
    <source>
        <dbReference type="ARBA" id="ARBA00022737"/>
    </source>
</evidence>
<dbReference type="GO" id="GO:0005576">
    <property type="term" value="C:extracellular region"/>
    <property type="evidence" value="ECO:0007669"/>
    <property type="project" value="UniProtKB-SubCell"/>
</dbReference>
<keyword evidence="7" id="KW-1015">Disulfide bond</keyword>
<evidence type="ECO:0000256" key="6">
    <source>
        <dbReference type="ARBA" id="ARBA00022803"/>
    </source>
</evidence>
<evidence type="ECO:0000256" key="1">
    <source>
        <dbReference type="ARBA" id="ARBA00001526"/>
    </source>
</evidence>
<keyword evidence="9" id="KW-0732">Signal</keyword>
<evidence type="ECO:0000256" key="3">
    <source>
        <dbReference type="ARBA" id="ARBA00012865"/>
    </source>
</evidence>
<keyword evidence="11" id="KW-1185">Reference proteome</keyword>
<evidence type="ECO:0000256" key="5">
    <source>
        <dbReference type="ARBA" id="ARBA00022801"/>
    </source>
</evidence>
<evidence type="ECO:0000313" key="11">
    <source>
        <dbReference type="Proteomes" id="UP000256379"/>
    </source>
</evidence>
<sequence length="220" mass="25016">MLKNFLYCINILGICMLCACAKPQAEPQIIPVAKDIKRLELYNNLDNLKEGIWKVEEWKKFAKKICDNSKEKDCSVLAEIYHDYFYGYGSKSDRQQAMQILEKSCTLEDSKSCLQLAIYGTQSNQPIKVTNNLFAKAHNLALEQCNKDYAMDCYVLSLIYFEGYGGIERDRGKAKGYALKACDMKHAGSCRFLGINADTREEAQEVYTKACVLGVKEFCK</sequence>
<dbReference type="AlphaFoldDB" id="A0A3D8IAN6"/>
<dbReference type="EMBL" id="NXLQ01000034">
    <property type="protein sequence ID" value="RDU62233.1"/>
    <property type="molecule type" value="Genomic_DNA"/>
</dbReference>
<keyword evidence="5 9" id="KW-0378">Hydrolase</keyword>
<dbReference type="PANTHER" id="PTHR13891">
    <property type="entry name" value="CYTOCHROME C OXIDASE ASSEMBLY FACTOR 7"/>
    <property type="match status" value="1"/>
</dbReference>
<protein>
    <recommendedName>
        <fullName evidence="3 9">Beta-lactamase</fullName>
        <ecNumber evidence="3 9">3.5.2.6</ecNumber>
    </recommendedName>
</protein>
<comment type="function">
    <text evidence="9">Hydrolyzes 6-aminopenicillinic acid and 7-aminocephalosporanic acid (ACA) derivatives.</text>
</comment>
<dbReference type="InterPro" id="IPR040239">
    <property type="entry name" value="HcpB-like"/>
</dbReference>
<dbReference type="Proteomes" id="UP000256379">
    <property type="component" value="Unassembled WGS sequence"/>
</dbReference>
<dbReference type="EC" id="3.5.2.6" evidence="3 9"/>
<dbReference type="SMART" id="SM00671">
    <property type="entry name" value="SEL1"/>
    <property type="match status" value="2"/>
</dbReference>
<proteinExistence type="inferred from homology"/>
<feature type="signal peptide" evidence="9">
    <location>
        <begin position="1"/>
        <end position="21"/>
    </location>
</feature>
<organism evidence="10 11">
    <name type="scientific">Helicobacter didelphidarum</name>
    <dbReference type="NCBI Taxonomy" id="2040648"/>
    <lineage>
        <taxon>Bacteria</taxon>
        <taxon>Pseudomonadati</taxon>
        <taxon>Campylobacterota</taxon>
        <taxon>Epsilonproteobacteria</taxon>
        <taxon>Campylobacterales</taxon>
        <taxon>Helicobacteraceae</taxon>
        <taxon>Helicobacter</taxon>
    </lineage>
</organism>
<feature type="chain" id="PRO_5023976042" description="Beta-lactamase" evidence="9">
    <location>
        <begin position="22"/>
        <end position="220"/>
    </location>
</feature>
<comment type="similarity">
    <text evidence="2 9">Belongs to the hcp beta-lactamase family.</text>
</comment>
<dbReference type="PROSITE" id="PS51257">
    <property type="entry name" value="PROKAR_LIPOPROTEIN"/>
    <property type="match status" value="1"/>
</dbReference>
<evidence type="ECO:0000256" key="2">
    <source>
        <dbReference type="ARBA" id="ARBA00008486"/>
    </source>
</evidence>
<gene>
    <name evidence="10" type="ORF">CQA53_09465</name>
</gene>
<dbReference type="InterPro" id="IPR006597">
    <property type="entry name" value="Sel1-like"/>
</dbReference>
<dbReference type="Gene3D" id="1.25.40.10">
    <property type="entry name" value="Tetratricopeptide repeat domain"/>
    <property type="match status" value="1"/>
</dbReference>
<dbReference type="RefSeq" id="WP_115543757.1">
    <property type="nucleotide sequence ID" value="NZ_NXLQ01000034.1"/>
</dbReference>
<name>A0A3D8IAN6_9HELI</name>
<dbReference type="GO" id="GO:0008800">
    <property type="term" value="F:beta-lactamase activity"/>
    <property type="evidence" value="ECO:0007669"/>
    <property type="project" value="UniProtKB-UniRule"/>
</dbReference>
<comment type="caution">
    <text evidence="10">The sequence shown here is derived from an EMBL/GenBank/DDBJ whole genome shotgun (WGS) entry which is preliminary data.</text>
</comment>
<dbReference type="InterPro" id="IPR011990">
    <property type="entry name" value="TPR-like_helical_dom_sf"/>
</dbReference>
<evidence type="ECO:0000256" key="8">
    <source>
        <dbReference type="ARBA" id="ARBA00023251"/>
    </source>
</evidence>
<dbReference type="SUPFAM" id="SSF81901">
    <property type="entry name" value="HCP-like"/>
    <property type="match status" value="1"/>
</dbReference>
<evidence type="ECO:0000256" key="7">
    <source>
        <dbReference type="ARBA" id="ARBA00023157"/>
    </source>
</evidence>
<keyword evidence="8" id="KW-0046">Antibiotic resistance</keyword>
<comment type="catalytic activity">
    <reaction evidence="1 9">
        <text>a beta-lactam + H2O = a substituted beta-amino acid</text>
        <dbReference type="Rhea" id="RHEA:20401"/>
        <dbReference type="ChEBI" id="CHEBI:15377"/>
        <dbReference type="ChEBI" id="CHEBI:35627"/>
        <dbReference type="ChEBI" id="CHEBI:140347"/>
        <dbReference type="EC" id="3.5.2.6"/>
    </reaction>
</comment>
<dbReference type="OrthoDB" id="5327907at2"/>
<evidence type="ECO:0000256" key="9">
    <source>
        <dbReference type="RuleBase" id="RU366075"/>
    </source>
</evidence>
<dbReference type="GO" id="GO:0046677">
    <property type="term" value="P:response to antibiotic"/>
    <property type="evidence" value="ECO:0007669"/>
    <property type="project" value="UniProtKB-KW"/>
</dbReference>
<dbReference type="Pfam" id="PF08238">
    <property type="entry name" value="Sel1"/>
    <property type="match status" value="2"/>
</dbReference>
<evidence type="ECO:0000313" key="10">
    <source>
        <dbReference type="EMBL" id="RDU62233.1"/>
    </source>
</evidence>
<reference evidence="10 11" key="1">
    <citation type="submission" date="2018-04" db="EMBL/GenBank/DDBJ databases">
        <title>Novel Campyloabacter and Helicobacter Species and Strains.</title>
        <authorList>
            <person name="Mannion A.J."/>
            <person name="Shen Z."/>
            <person name="Fox J.G."/>
        </authorList>
    </citation>
    <scope>NUCLEOTIDE SEQUENCE [LARGE SCALE GENOMIC DNA]</scope>
    <source>
        <strain evidence="10 11">MIT 17-337</strain>
    </source>
</reference>
<comment type="subcellular location">
    <subcellularLocation>
        <location evidence="9">Secreted</location>
    </subcellularLocation>
</comment>
<keyword evidence="4" id="KW-0677">Repeat</keyword>